<sequence length="257" mass="30141">GEPTNTLQHRVWYISQSIAMCANYHVMQWFSTRGLSEHEVRSAKLVAAVTKVAHSLPGKPSETESILLKQLRQHETHAEAKHRKITANLRWKSLLMSLPCTCEILLEMACRKSREHENIMPYPLNQYYHPHVAVPEPTLWDVEKERELAAIQEHRQQHSLDELIEWTSKGILWTFPIDNEQGLEEDQKVPFHEHIFLEHELEHFPKKGPIRHFMQLVLLGLSYNHALTVTQKREHVAWYRDYFKNKEALLQEAGTPI</sequence>
<dbReference type="PANTHER" id="PTHR13231">
    <property type="entry name" value="MITOCHONDRIAL RIBOSOMAL PROTEIN S31"/>
    <property type="match status" value="1"/>
</dbReference>
<protein>
    <recommendedName>
        <fullName evidence="7">Small ribosomal subunit protein mS31</fullName>
    </recommendedName>
    <alternativeName>
        <fullName evidence="8">28S ribosomal protein S31, mitochondrial</fullName>
    </alternativeName>
</protein>
<accession>A0A8C4WZ66</accession>
<dbReference type="Ensembl" id="ENSEBUT00000021570.1">
    <property type="protein sequence ID" value="ENSEBUP00000020994.1"/>
    <property type="gene ID" value="ENSEBUG00000012974.1"/>
</dbReference>
<comment type="subcellular location">
    <subcellularLocation>
        <location evidence="1">Mitochondrion</location>
    </subcellularLocation>
</comment>
<organism evidence="9 10">
    <name type="scientific">Eptatretus burgeri</name>
    <name type="common">Inshore hagfish</name>
    <dbReference type="NCBI Taxonomy" id="7764"/>
    <lineage>
        <taxon>Eukaryota</taxon>
        <taxon>Metazoa</taxon>
        <taxon>Chordata</taxon>
        <taxon>Craniata</taxon>
        <taxon>Vertebrata</taxon>
        <taxon>Cyclostomata</taxon>
        <taxon>Myxini</taxon>
        <taxon>Myxiniformes</taxon>
        <taxon>Myxinidae</taxon>
        <taxon>Eptatretinae</taxon>
        <taxon>Eptatretus</taxon>
    </lineage>
</organism>
<keyword evidence="3" id="KW-0809">Transit peptide</keyword>
<evidence type="ECO:0000256" key="6">
    <source>
        <dbReference type="ARBA" id="ARBA00023274"/>
    </source>
</evidence>
<dbReference type="InterPro" id="IPR026299">
    <property type="entry name" value="MRP-S31"/>
</dbReference>
<dbReference type="Pfam" id="PF15433">
    <property type="entry name" value="MRP-S31"/>
    <property type="match status" value="2"/>
</dbReference>
<dbReference type="Proteomes" id="UP000694388">
    <property type="component" value="Unplaced"/>
</dbReference>
<evidence type="ECO:0000313" key="10">
    <source>
        <dbReference type="Proteomes" id="UP000694388"/>
    </source>
</evidence>
<dbReference type="PANTHER" id="PTHR13231:SF3">
    <property type="entry name" value="SMALL RIBOSOMAL SUBUNIT PROTEIN MS31"/>
    <property type="match status" value="1"/>
</dbReference>
<evidence type="ECO:0000313" key="9">
    <source>
        <dbReference type="Ensembl" id="ENSEBUP00000020994.1"/>
    </source>
</evidence>
<evidence type="ECO:0000256" key="7">
    <source>
        <dbReference type="ARBA" id="ARBA00035133"/>
    </source>
</evidence>
<reference evidence="9" key="1">
    <citation type="submission" date="2025-08" db="UniProtKB">
        <authorList>
            <consortium name="Ensembl"/>
        </authorList>
    </citation>
    <scope>IDENTIFICATION</scope>
</reference>
<dbReference type="GO" id="GO:0005763">
    <property type="term" value="C:mitochondrial small ribosomal subunit"/>
    <property type="evidence" value="ECO:0007669"/>
    <property type="project" value="InterPro"/>
</dbReference>
<evidence type="ECO:0000256" key="5">
    <source>
        <dbReference type="ARBA" id="ARBA00023128"/>
    </source>
</evidence>
<keyword evidence="5" id="KW-0496">Mitochondrion</keyword>
<evidence type="ECO:0000256" key="3">
    <source>
        <dbReference type="ARBA" id="ARBA00022946"/>
    </source>
</evidence>
<comment type="similarity">
    <text evidence="2">Belongs to the mitochondrion-specific ribosomal protein mS31 family.</text>
</comment>
<evidence type="ECO:0000256" key="1">
    <source>
        <dbReference type="ARBA" id="ARBA00004173"/>
    </source>
</evidence>
<dbReference type="AlphaFoldDB" id="A0A8C4WZ66"/>
<name>A0A8C4WZ66_EPTBU</name>
<keyword evidence="10" id="KW-1185">Reference proteome</keyword>
<dbReference type="GO" id="GO:0003735">
    <property type="term" value="F:structural constituent of ribosome"/>
    <property type="evidence" value="ECO:0007669"/>
    <property type="project" value="InterPro"/>
</dbReference>
<evidence type="ECO:0000256" key="8">
    <source>
        <dbReference type="ARBA" id="ARBA00035363"/>
    </source>
</evidence>
<evidence type="ECO:0000256" key="2">
    <source>
        <dbReference type="ARBA" id="ARBA00011057"/>
    </source>
</evidence>
<evidence type="ECO:0000256" key="4">
    <source>
        <dbReference type="ARBA" id="ARBA00022980"/>
    </source>
</evidence>
<keyword evidence="4" id="KW-0689">Ribosomal protein</keyword>
<dbReference type="GeneTree" id="ENSGT00390000010017"/>
<reference evidence="9" key="2">
    <citation type="submission" date="2025-09" db="UniProtKB">
        <authorList>
            <consortium name="Ensembl"/>
        </authorList>
    </citation>
    <scope>IDENTIFICATION</scope>
</reference>
<proteinExistence type="inferred from homology"/>
<keyword evidence="6" id="KW-0687">Ribonucleoprotein</keyword>